<dbReference type="Proteomes" id="UP000469452">
    <property type="component" value="Unassembled WGS sequence"/>
</dbReference>
<accession>A0A6A4ZGU7</accession>
<dbReference type="EMBL" id="VJMI01017411">
    <property type="protein sequence ID" value="KAF0713839.1"/>
    <property type="molecule type" value="Genomic_DNA"/>
</dbReference>
<evidence type="ECO:0000313" key="3">
    <source>
        <dbReference type="Proteomes" id="UP000469452"/>
    </source>
</evidence>
<proteinExistence type="predicted"/>
<feature type="compositionally biased region" description="Basic and acidic residues" evidence="1">
    <location>
        <begin position="102"/>
        <end position="116"/>
    </location>
</feature>
<feature type="compositionally biased region" description="Basic and acidic residues" evidence="1">
    <location>
        <begin position="15"/>
        <end position="29"/>
    </location>
</feature>
<reference evidence="2 3" key="1">
    <citation type="submission" date="2019-06" db="EMBL/GenBank/DDBJ databases">
        <title>Genomics analysis of Aphanomyces spp. identifies a new class of oomycete effector associated with host adaptation.</title>
        <authorList>
            <person name="Gaulin E."/>
        </authorList>
    </citation>
    <scope>NUCLEOTIDE SEQUENCE [LARGE SCALE GENOMIC DNA]</scope>
    <source>
        <strain evidence="2 3">E</strain>
    </source>
</reference>
<feature type="non-terminal residue" evidence="2">
    <location>
        <position position="129"/>
    </location>
</feature>
<protein>
    <submittedName>
        <fullName evidence="2">Uncharacterized protein</fullName>
    </submittedName>
</protein>
<feature type="compositionally biased region" description="Low complexity" evidence="1">
    <location>
        <begin position="71"/>
        <end position="88"/>
    </location>
</feature>
<evidence type="ECO:0000313" key="2">
    <source>
        <dbReference type="EMBL" id="KAF0713839.1"/>
    </source>
</evidence>
<name>A0A6A4ZGU7_APHAT</name>
<organism evidence="2 3">
    <name type="scientific">Aphanomyces astaci</name>
    <name type="common">Crayfish plague agent</name>
    <dbReference type="NCBI Taxonomy" id="112090"/>
    <lineage>
        <taxon>Eukaryota</taxon>
        <taxon>Sar</taxon>
        <taxon>Stramenopiles</taxon>
        <taxon>Oomycota</taxon>
        <taxon>Saprolegniomycetes</taxon>
        <taxon>Saprolegniales</taxon>
        <taxon>Verrucalvaceae</taxon>
        <taxon>Aphanomyces</taxon>
    </lineage>
</organism>
<feature type="compositionally biased region" description="Polar residues" evidence="1">
    <location>
        <begin position="119"/>
        <end position="129"/>
    </location>
</feature>
<dbReference type="AlphaFoldDB" id="A0A6A4ZGU7"/>
<evidence type="ECO:0000256" key="1">
    <source>
        <dbReference type="SAM" id="MobiDB-lite"/>
    </source>
</evidence>
<comment type="caution">
    <text evidence="2">The sequence shown here is derived from an EMBL/GenBank/DDBJ whole genome shotgun (WGS) entry which is preliminary data.</text>
</comment>
<gene>
    <name evidence="2" type="ORF">AaE_011696</name>
</gene>
<feature type="region of interest" description="Disordered" evidence="1">
    <location>
        <begin position="1"/>
        <end position="129"/>
    </location>
</feature>
<sequence length="129" mass="13989">MVRKHSSDEETPMNAEERSRSRDRIEGPRGRAARRTVENTFRSPRRRQPPAVDEWQPPHGGFYTPATNRGTPAVAAFATAAAPPTTEADGASVLLPADNDPSDVRDDADMGSDGDHGQTAPQDWNTPAI</sequence>